<organism evidence="2 3">
    <name type="scientific">Dendrobium chrysotoxum</name>
    <name type="common">Orchid</name>
    <dbReference type="NCBI Taxonomy" id="161865"/>
    <lineage>
        <taxon>Eukaryota</taxon>
        <taxon>Viridiplantae</taxon>
        <taxon>Streptophyta</taxon>
        <taxon>Embryophyta</taxon>
        <taxon>Tracheophyta</taxon>
        <taxon>Spermatophyta</taxon>
        <taxon>Magnoliopsida</taxon>
        <taxon>Liliopsida</taxon>
        <taxon>Asparagales</taxon>
        <taxon>Orchidaceae</taxon>
        <taxon>Epidendroideae</taxon>
        <taxon>Malaxideae</taxon>
        <taxon>Dendrobiinae</taxon>
        <taxon>Dendrobium</taxon>
    </lineage>
</organism>
<dbReference type="Proteomes" id="UP000775213">
    <property type="component" value="Unassembled WGS sequence"/>
</dbReference>
<reference evidence="2 3" key="1">
    <citation type="journal article" date="2021" name="Hortic Res">
        <title>Chromosome-scale assembly of the Dendrobium chrysotoxum genome enhances the understanding of orchid evolution.</title>
        <authorList>
            <person name="Zhang Y."/>
            <person name="Zhang G.Q."/>
            <person name="Zhang D."/>
            <person name="Liu X.D."/>
            <person name="Xu X.Y."/>
            <person name="Sun W.H."/>
            <person name="Yu X."/>
            <person name="Zhu X."/>
            <person name="Wang Z.W."/>
            <person name="Zhao X."/>
            <person name="Zhong W.Y."/>
            <person name="Chen H."/>
            <person name="Yin W.L."/>
            <person name="Huang T."/>
            <person name="Niu S.C."/>
            <person name="Liu Z.J."/>
        </authorList>
    </citation>
    <scope>NUCLEOTIDE SEQUENCE [LARGE SCALE GENOMIC DNA]</scope>
    <source>
        <strain evidence="2">Lindl</strain>
    </source>
</reference>
<sequence length="228" mass="24313">MCSLFSGTYDLHRELVDDCDGLAKPCLRPNVERLLNPPETRHRIAESPRAELGGVAKGGGEAAGWPRAEAGGIEVDGPSSFGCTVEERDETGGDLMTNSTVDEEAQGTSVELEAGCFSLKAPQGAVGVEDAAAEEIVEIGAEAIALGVVVEVRFQHVLDVRRIRGDDTADTAGAVEDQRVGRRSSKEIRRPLKKAIAVAEELGKVTDDGVGLQPWRVVRVFLRKILVG</sequence>
<evidence type="ECO:0000313" key="2">
    <source>
        <dbReference type="EMBL" id="KAH0454582.1"/>
    </source>
</evidence>
<protein>
    <submittedName>
        <fullName evidence="2">Uncharacterized protein</fullName>
    </submittedName>
</protein>
<comment type="caution">
    <text evidence="2">The sequence shown here is derived from an EMBL/GenBank/DDBJ whole genome shotgun (WGS) entry which is preliminary data.</text>
</comment>
<evidence type="ECO:0000313" key="3">
    <source>
        <dbReference type="Proteomes" id="UP000775213"/>
    </source>
</evidence>
<gene>
    <name evidence="2" type="ORF">IEQ34_016506</name>
</gene>
<keyword evidence="3" id="KW-1185">Reference proteome</keyword>
<evidence type="ECO:0000256" key="1">
    <source>
        <dbReference type="SAM" id="MobiDB-lite"/>
    </source>
</evidence>
<feature type="region of interest" description="Disordered" evidence="1">
    <location>
        <begin position="52"/>
        <end position="71"/>
    </location>
</feature>
<dbReference type="AlphaFoldDB" id="A0AAV7GFI9"/>
<accession>A0AAV7GFI9</accession>
<dbReference type="EMBL" id="JAGFBR010000015">
    <property type="protein sequence ID" value="KAH0454582.1"/>
    <property type="molecule type" value="Genomic_DNA"/>
</dbReference>
<proteinExistence type="predicted"/>
<name>A0AAV7GFI9_DENCH</name>